<dbReference type="PANTHER" id="PTHR34410:SF2">
    <property type="entry name" value="RRNA INTRON-ENCODED HOMING ENDONUCLEASE"/>
    <property type="match status" value="1"/>
</dbReference>
<dbReference type="Proteomes" id="UP001396334">
    <property type="component" value="Unassembled WGS sequence"/>
</dbReference>
<keyword evidence="3" id="KW-1185">Reference proteome</keyword>
<protein>
    <submittedName>
        <fullName evidence="2">Uncharacterized protein</fullName>
    </submittedName>
</protein>
<sequence length="337" mass="36904">MPSRREICGFTRFSDFIVPSGCGVPSLIVSSAPRPNLSVVWVVDRWVWMLLLVRNGHVSGEMVVCVGRLRASCIELSSRTTLQCPPLVDVEPKGCDRDPVLLVPGVPSVSIDMIRLRRCIDARSCFRMRNISYSLFDGICYSDNRSNSRANTCNKPRLLEGMHLLDKRSTRALPVALMIHDNSTDRTALVPATHHSNFCPINFRWGGSAGPPHGEHRSARPYCRRCAPGLNWPGRSSGADSDPIVLAFGIGVMINRDSRGHSYFIVRERKLGARRRSDTVLVSTINDADQGSADVAFRTPPAPYEKSKSLGSGGSMVARLKLKGIDGRAPPGVEPAA</sequence>
<evidence type="ECO:0000313" key="3">
    <source>
        <dbReference type="Proteomes" id="UP001396334"/>
    </source>
</evidence>
<evidence type="ECO:0000256" key="1">
    <source>
        <dbReference type="SAM" id="MobiDB-lite"/>
    </source>
</evidence>
<accession>A0ABR2N8A3</accession>
<dbReference type="PANTHER" id="PTHR34410">
    <property type="entry name" value="INTRON-ENCODED HOMING ENDONUCLEASE, PUTATIVE-RELATED"/>
    <property type="match status" value="1"/>
</dbReference>
<name>A0ABR2N8A3_9ROSI</name>
<proteinExistence type="predicted"/>
<feature type="region of interest" description="Disordered" evidence="1">
    <location>
        <begin position="293"/>
        <end position="312"/>
    </location>
</feature>
<comment type="caution">
    <text evidence="2">The sequence shown here is derived from an EMBL/GenBank/DDBJ whole genome shotgun (WGS) entry which is preliminary data.</text>
</comment>
<gene>
    <name evidence="2" type="ORF">V6N11_000301</name>
</gene>
<organism evidence="2 3">
    <name type="scientific">Hibiscus sabdariffa</name>
    <name type="common">roselle</name>
    <dbReference type="NCBI Taxonomy" id="183260"/>
    <lineage>
        <taxon>Eukaryota</taxon>
        <taxon>Viridiplantae</taxon>
        <taxon>Streptophyta</taxon>
        <taxon>Embryophyta</taxon>
        <taxon>Tracheophyta</taxon>
        <taxon>Spermatophyta</taxon>
        <taxon>Magnoliopsida</taxon>
        <taxon>eudicotyledons</taxon>
        <taxon>Gunneridae</taxon>
        <taxon>Pentapetalae</taxon>
        <taxon>rosids</taxon>
        <taxon>malvids</taxon>
        <taxon>Malvales</taxon>
        <taxon>Malvaceae</taxon>
        <taxon>Malvoideae</taxon>
        <taxon>Hibiscus</taxon>
    </lineage>
</organism>
<evidence type="ECO:0000313" key="2">
    <source>
        <dbReference type="EMBL" id="KAK8972317.1"/>
    </source>
</evidence>
<dbReference type="EMBL" id="JBBPBN010000219">
    <property type="protein sequence ID" value="KAK8972317.1"/>
    <property type="molecule type" value="Genomic_DNA"/>
</dbReference>
<reference evidence="2 3" key="1">
    <citation type="journal article" date="2024" name="G3 (Bethesda)">
        <title>Genome assembly of Hibiscus sabdariffa L. provides insights into metabolisms of medicinal natural products.</title>
        <authorList>
            <person name="Kim T."/>
        </authorList>
    </citation>
    <scope>NUCLEOTIDE SEQUENCE [LARGE SCALE GENOMIC DNA]</scope>
    <source>
        <strain evidence="2">TK-2024</strain>
        <tissue evidence="2">Old leaves</tissue>
    </source>
</reference>